<reference evidence="4 5" key="1">
    <citation type="submission" date="2023-07" db="EMBL/GenBank/DDBJ databases">
        <title>Comparative genomics of wheat-associated soil bacteria to identify genetic determinants of phenazine resistance.</title>
        <authorList>
            <person name="Mouncey N."/>
        </authorList>
    </citation>
    <scope>NUCLEOTIDE SEQUENCE [LARGE SCALE GENOMIC DNA]</scope>
    <source>
        <strain evidence="4 5">W1I3</strain>
    </source>
</reference>
<evidence type="ECO:0000256" key="2">
    <source>
        <dbReference type="ARBA" id="ARBA00022898"/>
    </source>
</evidence>
<keyword evidence="5" id="KW-1185">Reference proteome</keyword>
<comment type="caution">
    <text evidence="4">The sequence shown here is derived from an EMBL/GenBank/DDBJ whole genome shotgun (WGS) entry which is preliminary data.</text>
</comment>
<dbReference type="SUPFAM" id="SSF53383">
    <property type="entry name" value="PLP-dependent transferases"/>
    <property type="match status" value="1"/>
</dbReference>
<evidence type="ECO:0000313" key="4">
    <source>
        <dbReference type="EMBL" id="MDQ0674446.1"/>
    </source>
</evidence>
<dbReference type="Pfam" id="PF03841">
    <property type="entry name" value="SelA"/>
    <property type="match status" value="1"/>
</dbReference>
<accession>A0ABU0PKD8</accession>
<dbReference type="PANTHER" id="PTHR32328">
    <property type="entry name" value="L-SERYL-TRNA(SEC) SELENIUM TRANSFERASE"/>
    <property type="match status" value="1"/>
</dbReference>
<keyword evidence="2" id="KW-0663">Pyridoxal phosphate</keyword>
<protein>
    <submittedName>
        <fullName evidence="4">Pyridoxal phosphate-dependent enzyme</fullName>
    </submittedName>
</protein>
<evidence type="ECO:0000313" key="5">
    <source>
        <dbReference type="Proteomes" id="UP001236806"/>
    </source>
</evidence>
<evidence type="ECO:0000256" key="3">
    <source>
        <dbReference type="ARBA" id="ARBA00044507"/>
    </source>
</evidence>
<dbReference type="PANTHER" id="PTHR32328:SF0">
    <property type="entry name" value="L-SERYL-TRNA(SEC) SELENIUM TRANSFERASE"/>
    <property type="match status" value="1"/>
</dbReference>
<dbReference type="InterPro" id="IPR015424">
    <property type="entry name" value="PyrdxlP-dep_Trfase"/>
</dbReference>
<organism evidence="4 5">
    <name type="scientific">Pseudarthrobacter siccitolerans</name>
    <dbReference type="NCBI Taxonomy" id="861266"/>
    <lineage>
        <taxon>Bacteria</taxon>
        <taxon>Bacillati</taxon>
        <taxon>Actinomycetota</taxon>
        <taxon>Actinomycetes</taxon>
        <taxon>Micrococcales</taxon>
        <taxon>Micrococcaceae</taxon>
        <taxon>Pseudarthrobacter</taxon>
    </lineage>
</organism>
<comment type="cofactor">
    <cofactor evidence="1">
        <name>pyridoxal 5'-phosphate</name>
        <dbReference type="ChEBI" id="CHEBI:597326"/>
    </cofactor>
</comment>
<dbReference type="InterPro" id="IPR018319">
    <property type="entry name" value="SelA-like"/>
</dbReference>
<name>A0ABU0PKD8_9MICC</name>
<evidence type="ECO:0000256" key="1">
    <source>
        <dbReference type="ARBA" id="ARBA00001933"/>
    </source>
</evidence>
<dbReference type="Proteomes" id="UP001236806">
    <property type="component" value="Unassembled WGS sequence"/>
</dbReference>
<dbReference type="RefSeq" id="WP_306636027.1">
    <property type="nucleotide sequence ID" value="NZ_JAUSXB010000001.1"/>
</dbReference>
<gene>
    <name evidence="4" type="ORF">QFZ36_002007</name>
</gene>
<comment type="similarity">
    <text evidence="3">Belongs to the SelA family.</text>
</comment>
<dbReference type="Gene3D" id="3.40.640.10">
    <property type="entry name" value="Type I PLP-dependent aspartate aminotransferase-like (Major domain)"/>
    <property type="match status" value="1"/>
</dbReference>
<dbReference type="EMBL" id="JAUSXB010000001">
    <property type="protein sequence ID" value="MDQ0674446.1"/>
    <property type="molecule type" value="Genomic_DNA"/>
</dbReference>
<sequence>MNFYSGLGLKPVVNAATTFTALGGSLMPEEVLEAMKEAAGSFVDMHELHLAAGKRLAEITRNDAAYVTSGCAAALILALLGIRTNGDPRILTEFPGRDLAPSEVIMHAAHRIPYDAAIAMSGVTIRQIGNIQQTFDWELEAAITEKTAAVLYVAGTHLPQVALPLPEVVRIARKKGIPVIVDAAAQLPPAENLWHFTKNLGADIAVFSGGKALRGPQASGLMVGSPDIIEAARQNGAPFQRWARAMKAGKEEIAGLLTAVERFVNLDHASLHSQWLATVEAWHQGLMNLDGIFLRPEALNEAGQPVPRLYVGINDAARAARSLSALTAANPRIAVHPDVRNGTPHGFWIGPDLLQDGEAEVVAEAVRTAVASS</sequence>
<proteinExistence type="inferred from homology"/>
<dbReference type="InterPro" id="IPR015421">
    <property type="entry name" value="PyrdxlP-dep_Trfase_major"/>
</dbReference>